<reference evidence="22 23" key="1">
    <citation type="submission" date="2025-04" db="UniProtKB">
        <authorList>
            <consortium name="RefSeq"/>
        </authorList>
    </citation>
    <scope>IDENTIFICATION</scope>
    <source>
        <tissue evidence="22 23">Gonads</tissue>
    </source>
</reference>
<evidence type="ECO:0000256" key="2">
    <source>
        <dbReference type="ARBA" id="ARBA00011902"/>
    </source>
</evidence>
<dbReference type="OrthoDB" id="6084240at2759"/>
<keyword evidence="3" id="KW-0597">Phosphoprotein</keyword>
<dbReference type="EC" id="2.7.10.1" evidence="2"/>
<dbReference type="FunFam" id="2.60.40.10:FF:000016">
    <property type="entry name" value="Fibroblast growth factor receptor"/>
    <property type="match status" value="1"/>
</dbReference>
<keyword evidence="7" id="KW-0677">Repeat</keyword>
<dbReference type="InterPro" id="IPR013106">
    <property type="entry name" value="Ig_V-set"/>
</dbReference>
<keyword evidence="21" id="KW-1185">Reference proteome</keyword>
<evidence type="ECO:0000256" key="3">
    <source>
        <dbReference type="ARBA" id="ARBA00022553"/>
    </source>
</evidence>
<keyword evidence="14" id="KW-1015">Disulfide bond</keyword>
<feature type="signal peptide" evidence="19">
    <location>
        <begin position="1"/>
        <end position="21"/>
    </location>
</feature>
<name>A0A1S3I6G4_LINAN</name>
<evidence type="ECO:0000256" key="5">
    <source>
        <dbReference type="ARBA" id="ARBA00022692"/>
    </source>
</evidence>
<keyword evidence="6 19" id="KW-0732">Signal</keyword>
<dbReference type="InterPro" id="IPR036179">
    <property type="entry name" value="Ig-like_dom_sf"/>
</dbReference>
<evidence type="ECO:0000313" key="31">
    <source>
        <dbReference type="RefSeq" id="XP_013392969.1"/>
    </source>
</evidence>
<organism evidence="21 27">
    <name type="scientific">Lingula anatina</name>
    <name type="common">Brachiopod</name>
    <name type="synonym">Lingula unguis</name>
    <dbReference type="NCBI Taxonomy" id="7574"/>
    <lineage>
        <taxon>Eukaryota</taxon>
        <taxon>Metazoa</taxon>
        <taxon>Spiralia</taxon>
        <taxon>Lophotrochozoa</taxon>
        <taxon>Brachiopoda</taxon>
        <taxon>Linguliformea</taxon>
        <taxon>Lingulata</taxon>
        <taxon>Lingulida</taxon>
        <taxon>Linguloidea</taxon>
        <taxon>Lingulidae</taxon>
        <taxon>Lingula</taxon>
    </lineage>
</organism>
<evidence type="ECO:0000313" key="32">
    <source>
        <dbReference type="RefSeq" id="XP_013392970.1"/>
    </source>
</evidence>
<evidence type="ECO:0000313" key="27">
    <source>
        <dbReference type="RefSeq" id="XP_013392964.1"/>
    </source>
</evidence>
<feature type="domain" description="Ig-like" evidence="20">
    <location>
        <begin position="240"/>
        <end position="349"/>
    </location>
</feature>
<feature type="chain" id="PRO_5014545796" description="receptor protein-tyrosine kinase" evidence="19">
    <location>
        <begin position="22"/>
        <end position="471"/>
    </location>
</feature>
<evidence type="ECO:0000313" key="28">
    <source>
        <dbReference type="RefSeq" id="XP_013392965.1"/>
    </source>
</evidence>
<keyword evidence="13" id="KW-0829">Tyrosine-protein kinase</keyword>
<keyword evidence="5 18" id="KW-0812">Transmembrane</keyword>
<keyword evidence="4" id="KW-0808">Transferase</keyword>
<evidence type="ECO:0000313" key="24">
    <source>
        <dbReference type="RefSeq" id="XP_013392960.1"/>
    </source>
</evidence>
<dbReference type="RefSeq" id="XP_013392966.1">
    <property type="nucleotide sequence ID" value="XM_013537512.1"/>
</dbReference>
<dbReference type="AlphaFoldDB" id="A0A1S3I6G4"/>
<dbReference type="GO" id="GO:0005007">
    <property type="term" value="F:fibroblast growth factor receptor activity"/>
    <property type="evidence" value="ECO:0007669"/>
    <property type="project" value="TreeGrafter"/>
</dbReference>
<evidence type="ECO:0000259" key="20">
    <source>
        <dbReference type="PROSITE" id="PS50835"/>
    </source>
</evidence>
<dbReference type="STRING" id="7574.A0A1S3I6G4"/>
<keyword evidence="17" id="KW-0393">Immunoglobulin domain</keyword>
<evidence type="ECO:0000256" key="8">
    <source>
        <dbReference type="ARBA" id="ARBA00022741"/>
    </source>
</evidence>
<dbReference type="RefSeq" id="XP_013392959.1">
    <property type="nucleotide sequence ID" value="XM_013537505.1"/>
</dbReference>
<proteinExistence type="predicted"/>
<dbReference type="InterPro" id="IPR052615">
    <property type="entry name" value="FGFRL"/>
</dbReference>
<dbReference type="RefSeq" id="XP_013392970.1">
    <property type="nucleotide sequence ID" value="XM_013537516.1"/>
</dbReference>
<evidence type="ECO:0000256" key="17">
    <source>
        <dbReference type="ARBA" id="ARBA00023319"/>
    </source>
</evidence>
<dbReference type="RefSeq" id="XP_013392960.1">
    <property type="nucleotide sequence ID" value="XM_013537506.1"/>
</dbReference>
<evidence type="ECO:0000256" key="1">
    <source>
        <dbReference type="ARBA" id="ARBA00004167"/>
    </source>
</evidence>
<evidence type="ECO:0000256" key="12">
    <source>
        <dbReference type="ARBA" id="ARBA00023136"/>
    </source>
</evidence>
<evidence type="ECO:0000256" key="13">
    <source>
        <dbReference type="ARBA" id="ARBA00023137"/>
    </source>
</evidence>
<keyword evidence="8" id="KW-0547">Nucleotide-binding</keyword>
<dbReference type="KEGG" id="lak:106160779"/>
<evidence type="ECO:0000313" key="26">
    <source>
        <dbReference type="RefSeq" id="XP_013392963.1"/>
    </source>
</evidence>
<dbReference type="OMA" id="LIHANNM"/>
<dbReference type="RefSeq" id="XP_013392964.1">
    <property type="nucleotide sequence ID" value="XM_013537510.1"/>
</dbReference>
<dbReference type="Pfam" id="PF07679">
    <property type="entry name" value="I-set"/>
    <property type="match status" value="2"/>
</dbReference>
<evidence type="ECO:0000256" key="14">
    <source>
        <dbReference type="ARBA" id="ARBA00023157"/>
    </source>
</evidence>
<evidence type="ECO:0000256" key="11">
    <source>
        <dbReference type="ARBA" id="ARBA00022989"/>
    </source>
</evidence>
<dbReference type="InterPro" id="IPR013098">
    <property type="entry name" value="Ig_I-set"/>
</dbReference>
<evidence type="ECO:0000256" key="18">
    <source>
        <dbReference type="SAM" id="Phobius"/>
    </source>
</evidence>
<dbReference type="InterPro" id="IPR013783">
    <property type="entry name" value="Ig-like_fold"/>
</dbReference>
<evidence type="ECO:0000313" key="22">
    <source>
        <dbReference type="RefSeq" id="XP_013392958.1"/>
    </source>
</evidence>
<evidence type="ECO:0000256" key="10">
    <source>
        <dbReference type="ARBA" id="ARBA00022840"/>
    </source>
</evidence>
<dbReference type="RefSeq" id="XP_013392965.1">
    <property type="nucleotide sequence ID" value="XM_013537511.1"/>
</dbReference>
<keyword evidence="11 18" id="KW-1133">Transmembrane helix</keyword>
<dbReference type="GO" id="GO:0005524">
    <property type="term" value="F:ATP binding"/>
    <property type="evidence" value="ECO:0007669"/>
    <property type="project" value="UniProtKB-KW"/>
</dbReference>
<accession>A0A1S3I6G4</accession>
<keyword evidence="12 18" id="KW-0472">Membrane</keyword>
<evidence type="ECO:0000256" key="4">
    <source>
        <dbReference type="ARBA" id="ARBA00022679"/>
    </source>
</evidence>
<evidence type="ECO:0000313" key="25">
    <source>
        <dbReference type="RefSeq" id="XP_013392962.1"/>
    </source>
</evidence>
<dbReference type="GeneID" id="106160779"/>
<evidence type="ECO:0000313" key="33">
    <source>
        <dbReference type="RefSeq" id="XP_013392971.1"/>
    </source>
</evidence>
<keyword evidence="9" id="KW-0418">Kinase</keyword>
<dbReference type="PANTHER" id="PTHR19890:SF10">
    <property type="entry name" value="FIBROBLAST GROWTH FACTOR RECEPTOR-LIKE 1"/>
    <property type="match status" value="1"/>
</dbReference>
<dbReference type="RefSeq" id="XP_013392969.1">
    <property type="nucleotide sequence ID" value="XM_013537515.1"/>
</dbReference>
<evidence type="ECO:0000256" key="9">
    <source>
        <dbReference type="ARBA" id="ARBA00022777"/>
    </source>
</evidence>
<dbReference type="GO" id="GO:0017134">
    <property type="term" value="F:fibroblast growth factor binding"/>
    <property type="evidence" value="ECO:0007669"/>
    <property type="project" value="TreeGrafter"/>
</dbReference>
<feature type="domain" description="Ig-like" evidence="20">
    <location>
        <begin position="141"/>
        <end position="231"/>
    </location>
</feature>
<gene>
    <name evidence="22 23 24 25 26 27 28 29 30 31 32 33" type="primary">LOC106160779</name>
</gene>
<evidence type="ECO:0000256" key="19">
    <source>
        <dbReference type="SAM" id="SignalP"/>
    </source>
</evidence>
<dbReference type="InterPro" id="IPR003599">
    <property type="entry name" value="Ig_sub"/>
</dbReference>
<dbReference type="Pfam" id="PF13927">
    <property type="entry name" value="Ig_3"/>
    <property type="match status" value="1"/>
</dbReference>
<dbReference type="RefSeq" id="XP_013392963.1">
    <property type="nucleotide sequence ID" value="XM_013537509.1"/>
</dbReference>
<dbReference type="InterPro" id="IPR003598">
    <property type="entry name" value="Ig_sub2"/>
</dbReference>
<dbReference type="GO" id="GO:0005886">
    <property type="term" value="C:plasma membrane"/>
    <property type="evidence" value="ECO:0007669"/>
    <property type="project" value="TreeGrafter"/>
</dbReference>
<keyword evidence="10" id="KW-0067">ATP-binding</keyword>
<evidence type="ECO:0000256" key="15">
    <source>
        <dbReference type="ARBA" id="ARBA00023170"/>
    </source>
</evidence>
<dbReference type="FunFam" id="2.60.40.10:FF:000020">
    <property type="entry name" value="Fibroblast growth factor receptor"/>
    <property type="match status" value="1"/>
</dbReference>
<evidence type="ECO:0000256" key="6">
    <source>
        <dbReference type="ARBA" id="ARBA00022729"/>
    </source>
</evidence>
<protein>
    <recommendedName>
        <fullName evidence="2">receptor protein-tyrosine kinase</fullName>
        <ecNumber evidence="2">2.7.10.1</ecNumber>
    </recommendedName>
</protein>
<feature type="transmembrane region" description="Helical" evidence="18">
    <location>
        <begin position="378"/>
        <end position="400"/>
    </location>
</feature>
<dbReference type="SMART" id="SM00409">
    <property type="entry name" value="IG"/>
    <property type="match status" value="3"/>
</dbReference>
<dbReference type="RefSeq" id="XP_013392968.1">
    <property type="nucleotide sequence ID" value="XM_013537514.2"/>
</dbReference>
<dbReference type="RefSeq" id="XP_013392958.1">
    <property type="nucleotide sequence ID" value="XM_013537504.2"/>
</dbReference>
<dbReference type="SUPFAM" id="SSF48726">
    <property type="entry name" value="Immunoglobulin"/>
    <property type="match status" value="3"/>
</dbReference>
<dbReference type="PANTHER" id="PTHR19890">
    <property type="entry name" value="FIBROBLAST GROWTH FACTOR RECEPTOR"/>
    <property type="match status" value="1"/>
</dbReference>
<sequence length="471" mass="53311">MSSVSLCAFIFAWLLTQLCSAGIGPPRIVFPIKSRQFIREGKTVKIICPVTADPPPLLLQWSKDKELIHAGWERFKMTKNFLKIQDVMKEDAGNYICKATNGFGSRMVNITLVVMEFRNESFTGTDMYSEFGHGHHTGTVPKFSQPSKMRRKNIQRPVGSSVRFKCKASGKPRPTILWYKDSKELTEEDIGHAKKTRWTLKLRNLKKEDSGKYTCKVTNQVGMINYTYELDVIDKIKEKPELIPPHPLNTTVRHGGTASFQCKVRSDVQPHIQWLKRVENPEALKNTNTTIEVKGQKFIVLKTGKVWPRPDGSYINKLIIKGATVKDSGMYICLGANSMGYSFRSAFLTVVPDPNAPNQVIKENVVISQTPPRQAPSLPLIIALPASVIIILVAIAIYILQRKKKCNNPNTTLRQHKLDKHQFMPLPQNGNTMQDSNEKIVARTSPQDVYSDLSSLPRVHQHQHQHMHYGC</sequence>
<dbReference type="Gene3D" id="2.60.40.10">
    <property type="entry name" value="Immunoglobulins"/>
    <property type="match status" value="3"/>
</dbReference>
<dbReference type="FunFam" id="2.60.40.10:FF:000593">
    <property type="entry name" value="Fibroblast growth factor receptor-like 1"/>
    <property type="match status" value="1"/>
</dbReference>
<evidence type="ECO:0000313" key="23">
    <source>
        <dbReference type="RefSeq" id="XP_013392959.1"/>
    </source>
</evidence>
<dbReference type="SMART" id="SM00408">
    <property type="entry name" value="IGc2"/>
    <property type="match status" value="3"/>
</dbReference>
<evidence type="ECO:0000256" key="7">
    <source>
        <dbReference type="ARBA" id="ARBA00022737"/>
    </source>
</evidence>
<comment type="subcellular location">
    <subcellularLocation>
        <location evidence="1">Membrane</location>
        <topology evidence="1">Single-pass membrane protein</topology>
    </subcellularLocation>
</comment>
<dbReference type="RefSeq" id="XP_013392971.1">
    <property type="nucleotide sequence ID" value="XM_013537517.1"/>
</dbReference>
<evidence type="ECO:0000313" key="21">
    <source>
        <dbReference type="Proteomes" id="UP000085678"/>
    </source>
</evidence>
<dbReference type="Proteomes" id="UP000085678">
    <property type="component" value="Unplaced"/>
</dbReference>
<keyword evidence="15 22" id="KW-0675">Receptor</keyword>
<keyword evidence="16" id="KW-0325">Glycoprotein</keyword>
<evidence type="ECO:0000313" key="29">
    <source>
        <dbReference type="RefSeq" id="XP_013392966.1"/>
    </source>
</evidence>
<dbReference type="PROSITE" id="PS50835">
    <property type="entry name" value="IG_LIKE"/>
    <property type="match status" value="3"/>
</dbReference>
<feature type="domain" description="Ig-like" evidence="20">
    <location>
        <begin position="26"/>
        <end position="111"/>
    </location>
</feature>
<dbReference type="InterPro" id="IPR007110">
    <property type="entry name" value="Ig-like_dom"/>
</dbReference>
<evidence type="ECO:0000256" key="16">
    <source>
        <dbReference type="ARBA" id="ARBA00023180"/>
    </source>
</evidence>
<dbReference type="RefSeq" id="XP_013392962.1">
    <property type="nucleotide sequence ID" value="XM_013537508.2"/>
</dbReference>
<evidence type="ECO:0000313" key="30">
    <source>
        <dbReference type="RefSeq" id="XP_013392968.1"/>
    </source>
</evidence>
<dbReference type="SMART" id="SM00406">
    <property type="entry name" value="IGv"/>
    <property type="match status" value="3"/>
</dbReference>